<name>A0AA39F078_MICHY</name>
<protein>
    <submittedName>
        <fullName evidence="1">Uncharacterized protein</fullName>
    </submittedName>
</protein>
<evidence type="ECO:0000313" key="2">
    <source>
        <dbReference type="Proteomes" id="UP001168972"/>
    </source>
</evidence>
<dbReference type="AlphaFoldDB" id="A0AA39F078"/>
<comment type="caution">
    <text evidence="1">The sequence shown here is derived from an EMBL/GenBank/DDBJ whole genome shotgun (WGS) entry which is preliminary data.</text>
</comment>
<reference evidence="1" key="1">
    <citation type="journal article" date="2023" name="bioRxiv">
        <title>Scaffold-level genome assemblies of two parasitoid biocontrol wasps reveal the parthenogenesis mechanism and an associated novel virus.</title>
        <authorList>
            <person name="Inwood S."/>
            <person name="Skelly J."/>
            <person name="Guhlin J."/>
            <person name="Harrop T."/>
            <person name="Goldson S."/>
            <person name="Dearden P."/>
        </authorList>
    </citation>
    <scope>NUCLEOTIDE SEQUENCE</scope>
    <source>
        <strain evidence="1">Lincoln</strain>
        <tissue evidence="1">Whole body</tissue>
    </source>
</reference>
<keyword evidence="2" id="KW-1185">Reference proteome</keyword>
<organism evidence="1 2">
    <name type="scientific">Microctonus hyperodae</name>
    <name type="common">Parasitoid wasp</name>
    <dbReference type="NCBI Taxonomy" id="165561"/>
    <lineage>
        <taxon>Eukaryota</taxon>
        <taxon>Metazoa</taxon>
        <taxon>Ecdysozoa</taxon>
        <taxon>Arthropoda</taxon>
        <taxon>Hexapoda</taxon>
        <taxon>Insecta</taxon>
        <taxon>Pterygota</taxon>
        <taxon>Neoptera</taxon>
        <taxon>Endopterygota</taxon>
        <taxon>Hymenoptera</taxon>
        <taxon>Apocrita</taxon>
        <taxon>Ichneumonoidea</taxon>
        <taxon>Braconidae</taxon>
        <taxon>Euphorinae</taxon>
        <taxon>Microctonus</taxon>
    </lineage>
</organism>
<accession>A0AA39F078</accession>
<sequence length="117" mass="13134">MTKDYLSRKWVHGRVIEPVGSAMYRIREGDNVVTSSTDIPPRADIVERWAIAGNSLDDDVSNKKQISIRKELGNDGTMEKSVTTPAGLKAEKIDSPVKITEVRRSQRQVIPPTRLNF</sequence>
<dbReference type="Proteomes" id="UP001168972">
    <property type="component" value="Unassembled WGS sequence"/>
</dbReference>
<evidence type="ECO:0000313" key="1">
    <source>
        <dbReference type="EMBL" id="KAK0159525.1"/>
    </source>
</evidence>
<dbReference type="EMBL" id="JAQQBR010001849">
    <property type="protein sequence ID" value="KAK0159525.1"/>
    <property type="molecule type" value="Genomic_DNA"/>
</dbReference>
<proteinExistence type="predicted"/>
<reference evidence="1" key="2">
    <citation type="submission" date="2023-03" db="EMBL/GenBank/DDBJ databases">
        <authorList>
            <person name="Inwood S.N."/>
            <person name="Skelly J.G."/>
            <person name="Guhlin J."/>
            <person name="Harrop T.W.R."/>
            <person name="Goldson S.G."/>
            <person name="Dearden P.K."/>
        </authorList>
    </citation>
    <scope>NUCLEOTIDE SEQUENCE</scope>
    <source>
        <strain evidence="1">Lincoln</strain>
        <tissue evidence="1">Whole body</tissue>
    </source>
</reference>
<gene>
    <name evidence="1" type="ORF">PV327_010984</name>
</gene>